<evidence type="ECO:0000313" key="16">
    <source>
        <dbReference type="Proteomes" id="UP000184085"/>
    </source>
</evidence>
<keyword evidence="11 13" id="KW-1006">Bacterial flagellum protein export</keyword>
<gene>
    <name evidence="13" type="primary">flhB</name>
    <name evidence="15" type="ORF">KARMA_3351</name>
</gene>
<feature type="region of interest" description="Disordered" evidence="14">
    <location>
        <begin position="1"/>
        <end position="24"/>
    </location>
</feature>
<dbReference type="RefSeq" id="WP_072708367.1">
    <property type="nucleotide sequence ID" value="NZ_FMJB01000063.1"/>
</dbReference>
<sequence length="382" mass="41468">MAEGDDGQEKTEDPTPKRKEQAKEDGKIVTSKEVFVLFSIVSAMGIVMVAGIFGETLSGTWASWLRWDSTEQLDTIILSRLKESIIALFLIGMAIGIPMLVLTIAVQGAMGGLNWAPKAMAFKPDKMDLLKGLKRMVSMKSLVELGKALMKVGLLGGAAYGVVMSMIPEMDLMYTMPVGSSIGLFQSGVIKLLSALIVGLLIIGAVDLGYQIYSLNKSLKMSRQELKDEFKQTEGSPELKGAIRRRQMEASQGATRAKALDDVPNATAVITNPTHFAIALRYDPEQADAPVVLAMGKGAMAHRIMERAAAARITTVQAPPLARALYFTGQIGQMIPEALFVAVAAILAHVYRLDHDMPTEMPDLEIPKELRLDEHGRPEETA</sequence>
<feature type="transmembrane region" description="Helical" evidence="13">
    <location>
        <begin position="148"/>
        <end position="168"/>
    </location>
</feature>
<evidence type="ECO:0000313" key="15">
    <source>
        <dbReference type="EMBL" id="SCM69118.1"/>
    </source>
</evidence>
<protein>
    <recommendedName>
        <fullName evidence="3 13">Flagellar biosynthetic protein FlhB</fullName>
    </recommendedName>
</protein>
<evidence type="ECO:0000256" key="3">
    <source>
        <dbReference type="ARBA" id="ARBA00021622"/>
    </source>
</evidence>
<dbReference type="InterPro" id="IPR006135">
    <property type="entry name" value="T3SS_substrate_exporter"/>
</dbReference>
<evidence type="ECO:0000256" key="7">
    <source>
        <dbReference type="ARBA" id="ARBA00022795"/>
    </source>
</evidence>
<evidence type="ECO:0000256" key="4">
    <source>
        <dbReference type="ARBA" id="ARBA00022448"/>
    </source>
</evidence>
<dbReference type="AlphaFoldDB" id="A0A1M4N514"/>
<dbReference type="PANTHER" id="PTHR30531">
    <property type="entry name" value="FLAGELLAR BIOSYNTHETIC PROTEIN FLHB"/>
    <property type="match status" value="1"/>
</dbReference>
<evidence type="ECO:0000256" key="10">
    <source>
        <dbReference type="ARBA" id="ARBA00023136"/>
    </source>
</evidence>
<accession>A0A1M4N514</accession>
<evidence type="ECO:0000256" key="12">
    <source>
        <dbReference type="ARBA" id="ARBA00025078"/>
    </source>
</evidence>
<feature type="compositionally biased region" description="Basic and acidic residues" evidence="14">
    <location>
        <begin position="7"/>
        <end position="24"/>
    </location>
</feature>
<dbReference type="PANTHER" id="PTHR30531:SF12">
    <property type="entry name" value="FLAGELLAR BIOSYNTHETIC PROTEIN FLHB"/>
    <property type="match status" value="1"/>
</dbReference>
<evidence type="ECO:0000256" key="14">
    <source>
        <dbReference type="SAM" id="MobiDB-lite"/>
    </source>
</evidence>
<evidence type="ECO:0000256" key="2">
    <source>
        <dbReference type="ARBA" id="ARBA00010690"/>
    </source>
</evidence>
<comment type="similarity">
    <text evidence="2 13">Belongs to the type III secretion exporter family.</text>
</comment>
<keyword evidence="5 13" id="KW-1003">Cell membrane</keyword>
<proteinExistence type="inferred from homology"/>
<dbReference type="GO" id="GO:0005886">
    <property type="term" value="C:plasma membrane"/>
    <property type="evidence" value="ECO:0007669"/>
    <property type="project" value="UniProtKB-SubCell"/>
</dbReference>
<evidence type="ECO:0000256" key="6">
    <source>
        <dbReference type="ARBA" id="ARBA00022692"/>
    </source>
</evidence>
<dbReference type="EMBL" id="FMJB01000063">
    <property type="protein sequence ID" value="SCM69118.1"/>
    <property type="molecule type" value="Genomic_DNA"/>
</dbReference>
<dbReference type="GO" id="GO:0044780">
    <property type="term" value="P:bacterial-type flagellum assembly"/>
    <property type="evidence" value="ECO:0007669"/>
    <property type="project" value="InterPro"/>
</dbReference>
<dbReference type="GO" id="GO:0009306">
    <property type="term" value="P:protein secretion"/>
    <property type="evidence" value="ECO:0007669"/>
    <property type="project" value="InterPro"/>
</dbReference>
<feature type="transmembrane region" description="Helical" evidence="13">
    <location>
        <begin position="34"/>
        <end position="54"/>
    </location>
</feature>
<evidence type="ECO:0000256" key="8">
    <source>
        <dbReference type="ARBA" id="ARBA00022927"/>
    </source>
</evidence>
<evidence type="ECO:0000256" key="11">
    <source>
        <dbReference type="ARBA" id="ARBA00023225"/>
    </source>
</evidence>
<dbReference type="InterPro" id="IPR029025">
    <property type="entry name" value="T3SS_substrate_exporter_C"/>
</dbReference>
<keyword evidence="6 13" id="KW-0812">Transmembrane</keyword>
<feature type="transmembrane region" description="Helical" evidence="13">
    <location>
        <begin position="188"/>
        <end position="213"/>
    </location>
</feature>
<evidence type="ECO:0000256" key="9">
    <source>
        <dbReference type="ARBA" id="ARBA00022989"/>
    </source>
</evidence>
<comment type="subcellular location">
    <subcellularLocation>
        <location evidence="1">Cell membrane</location>
        <topology evidence="1">Multi-pass membrane protein</topology>
    </subcellularLocation>
</comment>
<keyword evidence="10 13" id="KW-0472">Membrane</keyword>
<reference evidence="16" key="1">
    <citation type="submission" date="2016-09" db="EMBL/GenBank/DDBJ databases">
        <authorList>
            <person name="Wibberg D."/>
        </authorList>
    </citation>
    <scope>NUCLEOTIDE SEQUENCE [LARGE SCALE GENOMIC DNA]</scope>
</reference>
<keyword evidence="7 13" id="KW-1005">Bacterial flagellum biogenesis</keyword>
<evidence type="ECO:0000256" key="13">
    <source>
        <dbReference type="RuleBase" id="RU364091"/>
    </source>
</evidence>
<keyword evidence="9 13" id="KW-1133">Transmembrane helix</keyword>
<dbReference type="SUPFAM" id="SSF160544">
    <property type="entry name" value="EscU C-terminal domain-like"/>
    <property type="match status" value="1"/>
</dbReference>
<dbReference type="Gene3D" id="3.40.1690.10">
    <property type="entry name" value="secretion proteins EscU"/>
    <property type="match status" value="1"/>
</dbReference>
<organism evidence="15 16">
    <name type="scientific">Donghicola eburneus</name>
    <dbReference type="NCBI Taxonomy" id="393278"/>
    <lineage>
        <taxon>Bacteria</taxon>
        <taxon>Pseudomonadati</taxon>
        <taxon>Pseudomonadota</taxon>
        <taxon>Alphaproteobacteria</taxon>
        <taxon>Rhodobacterales</taxon>
        <taxon>Roseobacteraceae</taxon>
        <taxon>Donghicola</taxon>
    </lineage>
</organism>
<dbReference type="Pfam" id="PF01312">
    <property type="entry name" value="Bac_export_2"/>
    <property type="match status" value="1"/>
</dbReference>
<dbReference type="NCBIfam" id="TIGR00328">
    <property type="entry name" value="flhB"/>
    <property type="match status" value="1"/>
</dbReference>
<dbReference type="Gene3D" id="6.10.250.2080">
    <property type="match status" value="1"/>
</dbReference>
<evidence type="ECO:0000256" key="1">
    <source>
        <dbReference type="ARBA" id="ARBA00004651"/>
    </source>
</evidence>
<keyword evidence="16" id="KW-1185">Reference proteome</keyword>
<keyword evidence="4 13" id="KW-0813">Transport</keyword>
<dbReference type="Proteomes" id="UP000184085">
    <property type="component" value="Unassembled WGS sequence"/>
</dbReference>
<name>A0A1M4N514_9RHOB</name>
<feature type="transmembrane region" description="Helical" evidence="13">
    <location>
        <begin position="85"/>
        <end position="106"/>
    </location>
</feature>
<dbReference type="PRINTS" id="PR00950">
    <property type="entry name" value="TYPE3IMSPROT"/>
</dbReference>
<evidence type="ECO:0000256" key="5">
    <source>
        <dbReference type="ARBA" id="ARBA00022475"/>
    </source>
</evidence>
<comment type="function">
    <text evidence="12 13">Required for formation of the rod structure in the basal body of the flagellar apparatus. Together with FliI and FliH, may constitute the export apparatus of flagellin.</text>
</comment>
<keyword evidence="8 13" id="KW-0653">Protein transport</keyword>
<dbReference type="InterPro" id="IPR006136">
    <property type="entry name" value="FlhB"/>
</dbReference>